<dbReference type="EMBL" id="CM010718">
    <property type="protein sequence ID" value="RZC59071.1"/>
    <property type="molecule type" value="Genomic_DNA"/>
</dbReference>
<dbReference type="OMA" id="DIKSSCP"/>
<keyword evidence="1" id="KW-0175">Coiled coil</keyword>
<sequence>MEEVEKMEALKKAYADIILNTAKEAATRIMIAERKAIGFQQQVFSAKDEALNMLLRLKQMSDSKLLMCSSSINFRVLSVVTSDSVEFALVAQIETESVNQRKRIKELEAQLNEAKAVERDLRVELKGAQVALEEVKNKSMQPASELPVSPGTSNAVMNLENTGDNCCSIREDSTEPTAQVTRDLELFDDNTDLASLIMRSKKPELYKNGCTQRIRAFERKLKKRNVSTPGLADPQFTDPIKEDGAVDGNCGVATPMNENMGFNEKKLTKSNGQVNNFLRRSCRKRRSKYSVIEVISNKYKKSREASSKIARCSNPNGMVELGKGLPKMIGERGKRKSKSPLFAVSSLTSTSIISSSECEDGTENKPCEVLVAVKDRELTDASLVSYNVVEESSRVSDCEQPMEVGVSLMDSNFNDAKKCELTKSTDDKLLKYTFTRKRKKESLTSPDKGASSVEMKNTTKRRSGENQNSDPEPQKPLNDSSRDSRRLAQVARQLISLSEKRW</sequence>
<dbReference type="PANTHER" id="PTHR34778:SF2">
    <property type="entry name" value="OS02G0580700 PROTEIN"/>
    <property type="match status" value="1"/>
</dbReference>
<accession>A0A4Y7JGL1</accession>
<evidence type="ECO:0000313" key="4">
    <source>
        <dbReference type="Proteomes" id="UP000316621"/>
    </source>
</evidence>
<keyword evidence="4" id="KW-1185">Reference proteome</keyword>
<proteinExistence type="predicted"/>
<organism evidence="3 4">
    <name type="scientific">Papaver somniferum</name>
    <name type="common">Opium poppy</name>
    <dbReference type="NCBI Taxonomy" id="3469"/>
    <lineage>
        <taxon>Eukaryota</taxon>
        <taxon>Viridiplantae</taxon>
        <taxon>Streptophyta</taxon>
        <taxon>Embryophyta</taxon>
        <taxon>Tracheophyta</taxon>
        <taxon>Spermatophyta</taxon>
        <taxon>Magnoliopsida</taxon>
        <taxon>Ranunculales</taxon>
        <taxon>Papaveraceae</taxon>
        <taxon>Papaveroideae</taxon>
        <taxon>Papaver</taxon>
    </lineage>
</organism>
<feature type="coiled-coil region" evidence="1">
    <location>
        <begin position="90"/>
        <end position="138"/>
    </location>
</feature>
<feature type="region of interest" description="Disordered" evidence="2">
    <location>
        <begin position="437"/>
        <end position="486"/>
    </location>
</feature>
<evidence type="ECO:0000256" key="2">
    <source>
        <dbReference type="SAM" id="MobiDB-lite"/>
    </source>
</evidence>
<gene>
    <name evidence="3" type="ORF">C5167_006371</name>
</gene>
<dbReference type="AlphaFoldDB" id="A0A4Y7JGL1"/>
<dbReference type="STRING" id="3469.A0A4Y7JGL1"/>
<dbReference type="PANTHER" id="PTHR34778">
    <property type="entry name" value="OS02G0580700 PROTEIN"/>
    <property type="match status" value="1"/>
</dbReference>
<evidence type="ECO:0000256" key="1">
    <source>
        <dbReference type="SAM" id="Coils"/>
    </source>
</evidence>
<evidence type="ECO:0000313" key="3">
    <source>
        <dbReference type="EMBL" id="RZC59071.1"/>
    </source>
</evidence>
<dbReference type="Proteomes" id="UP000316621">
    <property type="component" value="Chromosome 4"/>
</dbReference>
<dbReference type="Gramene" id="RZC59071">
    <property type="protein sequence ID" value="RZC59071"/>
    <property type="gene ID" value="C5167_006371"/>
</dbReference>
<protein>
    <submittedName>
        <fullName evidence="3">Uncharacterized protein</fullName>
    </submittedName>
</protein>
<reference evidence="3 4" key="1">
    <citation type="journal article" date="2018" name="Science">
        <title>The opium poppy genome and morphinan production.</title>
        <authorList>
            <person name="Guo L."/>
            <person name="Winzer T."/>
            <person name="Yang X."/>
            <person name="Li Y."/>
            <person name="Ning Z."/>
            <person name="He Z."/>
            <person name="Teodor R."/>
            <person name="Lu Y."/>
            <person name="Bowser T.A."/>
            <person name="Graham I.A."/>
            <person name="Ye K."/>
        </authorList>
    </citation>
    <scope>NUCLEOTIDE SEQUENCE [LARGE SCALE GENOMIC DNA]</scope>
    <source>
        <strain evidence="4">cv. HN1</strain>
        <tissue evidence="3">Leaves</tissue>
    </source>
</reference>
<name>A0A4Y7JGL1_PAPSO</name>